<protein>
    <submittedName>
        <fullName evidence="2">Uncharacterized protein</fullName>
    </submittedName>
</protein>
<reference evidence="2 3" key="1">
    <citation type="submission" date="2021-09" db="EMBL/GenBank/DDBJ databases">
        <title>Genomic insights and catalytic innovation underlie evolution of tropane alkaloids biosynthesis.</title>
        <authorList>
            <person name="Wang Y.-J."/>
            <person name="Tian T."/>
            <person name="Huang J.-P."/>
            <person name="Huang S.-X."/>
        </authorList>
    </citation>
    <scope>NUCLEOTIDE SEQUENCE [LARGE SCALE GENOMIC DNA]</scope>
    <source>
        <strain evidence="2">KIB-2018</strain>
        <tissue evidence="2">Leaf</tissue>
    </source>
</reference>
<sequence length="121" mass="12982">MAKPEALQSHNLKPTLFAFLVVSLLFSSSSARVLQGHLLQSSATQPSLNLELPGENVEDMSVELKDSEKHTSACDMEFTEKPASKIPSGISRRYGPMILNMLPKGAIPSSGPSKGTNSINN</sequence>
<proteinExistence type="predicted"/>
<evidence type="ECO:0000256" key="1">
    <source>
        <dbReference type="SAM" id="SignalP"/>
    </source>
</evidence>
<name>A0AAV8TD18_9ROSI</name>
<dbReference type="Proteomes" id="UP001159364">
    <property type="component" value="Linkage Group LG05"/>
</dbReference>
<comment type="caution">
    <text evidence="2">The sequence shown here is derived from an EMBL/GenBank/DDBJ whole genome shotgun (WGS) entry which is preliminary data.</text>
</comment>
<keyword evidence="3" id="KW-1185">Reference proteome</keyword>
<organism evidence="2 3">
    <name type="scientific">Erythroxylum novogranatense</name>
    <dbReference type="NCBI Taxonomy" id="1862640"/>
    <lineage>
        <taxon>Eukaryota</taxon>
        <taxon>Viridiplantae</taxon>
        <taxon>Streptophyta</taxon>
        <taxon>Embryophyta</taxon>
        <taxon>Tracheophyta</taxon>
        <taxon>Spermatophyta</taxon>
        <taxon>Magnoliopsida</taxon>
        <taxon>eudicotyledons</taxon>
        <taxon>Gunneridae</taxon>
        <taxon>Pentapetalae</taxon>
        <taxon>rosids</taxon>
        <taxon>fabids</taxon>
        <taxon>Malpighiales</taxon>
        <taxon>Erythroxylaceae</taxon>
        <taxon>Erythroxylum</taxon>
    </lineage>
</organism>
<gene>
    <name evidence="2" type="ORF">K2173_004870</name>
</gene>
<keyword evidence="1" id="KW-0732">Signal</keyword>
<evidence type="ECO:0000313" key="2">
    <source>
        <dbReference type="EMBL" id="KAJ8763998.1"/>
    </source>
</evidence>
<dbReference type="EMBL" id="JAIWQS010000005">
    <property type="protein sequence ID" value="KAJ8763998.1"/>
    <property type="molecule type" value="Genomic_DNA"/>
</dbReference>
<evidence type="ECO:0000313" key="3">
    <source>
        <dbReference type="Proteomes" id="UP001159364"/>
    </source>
</evidence>
<accession>A0AAV8TD18</accession>
<dbReference type="AlphaFoldDB" id="A0AAV8TD18"/>
<feature type="chain" id="PRO_5043753955" evidence="1">
    <location>
        <begin position="32"/>
        <end position="121"/>
    </location>
</feature>
<feature type="signal peptide" evidence="1">
    <location>
        <begin position="1"/>
        <end position="31"/>
    </location>
</feature>